<proteinExistence type="predicted"/>
<dbReference type="PANTHER" id="PTHR47331:SF1">
    <property type="entry name" value="GAG-LIKE PROTEIN"/>
    <property type="match status" value="1"/>
</dbReference>
<sequence>MDGTTITLSQSAKDLGVTVDNVLNVNQHIRNVCRIAAFGIHKAFGACVYIRWELEDGSYDVRSVTAKSRVAPLKKLTLPRLELQAAVVAVRLDATIRDETTLELRETVFMTDSMIVLAWVRSQAITFKPFVSARVGEIQSKSNPQQWRHVSGAENPADDISRGVTVEKLERCRCGPQFLRSPEEEWPQSETKPEISSMDSERRKVQQVSNVVLASDCIDCERISSWKKLVRVTAYVQRFTHNMKARVRSGDEREKVTVGPLTAAELGDAEMYWVREAQKRLHDRLKKGEFKTLTPYKENGIIRVGGRVGEGVISYDSRHPVLLPHHYRISTLITKHVHELGHDGVATTAAKVRSNYWVIGIHRLAKTIKHRCVMCRKMQHKVESQFIPEIR</sequence>
<dbReference type="Pfam" id="PF17921">
    <property type="entry name" value="Integrase_H2C2"/>
    <property type="match status" value="1"/>
</dbReference>
<dbReference type="InterPro" id="IPR041588">
    <property type="entry name" value="Integrase_H2C2"/>
</dbReference>
<feature type="domain" description="Integrase zinc-binding" evidence="1">
    <location>
        <begin position="332"/>
        <end position="380"/>
    </location>
</feature>
<protein>
    <recommendedName>
        <fullName evidence="1">Integrase zinc-binding domain-containing protein</fullName>
    </recommendedName>
</protein>
<dbReference type="PANTHER" id="PTHR47331">
    <property type="entry name" value="PHD-TYPE DOMAIN-CONTAINING PROTEIN"/>
    <property type="match status" value="1"/>
</dbReference>
<reference evidence="3" key="1">
    <citation type="submission" date="2015-02" db="EMBL/GenBank/DDBJ databases">
        <title>Genome sequencing for Strongylocentrotus purpuratus.</title>
        <authorList>
            <person name="Murali S."/>
            <person name="Liu Y."/>
            <person name="Vee V."/>
            <person name="English A."/>
            <person name="Wang M."/>
            <person name="Skinner E."/>
            <person name="Han Y."/>
            <person name="Muzny D.M."/>
            <person name="Worley K.C."/>
            <person name="Gibbs R.A."/>
        </authorList>
    </citation>
    <scope>NUCLEOTIDE SEQUENCE</scope>
</reference>
<evidence type="ECO:0000313" key="2">
    <source>
        <dbReference type="EnsemblMetazoa" id="XP_030832912"/>
    </source>
</evidence>
<reference evidence="2" key="2">
    <citation type="submission" date="2021-01" db="UniProtKB">
        <authorList>
            <consortium name="EnsemblMetazoa"/>
        </authorList>
    </citation>
    <scope>IDENTIFICATION</scope>
</reference>
<accession>A0A7M7N8X3</accession>
<dbReference type="Gene3D" id="1.10.340.70">
    <property type="match status" value="1"/>
</dbReference>
<dbReference type="EnsemblMetazoa" id="XM_030977052">
    <property type="protein sequence ID" value="XP_030832912"/>
    <property type="gene ID" value="LOC115920673"/>
</dbReference>
<dbReference type="AlphaFoldDB" id="A0A7M7N8X3"/>
<keyword evidence="3" id="KW-1185">Reference proteome</keyword>
<evidence type="ECO:0000313" key="3">
    <source>
        <dbReference type="Proteomes" id="UP000007110"/>
    </source>
</evidence>
<dbReference type="OrthoDB" id="10049357at2759"/>
<dbReference type="OMA" id="EICTING"/>
<dbReference type="InParanoid" id="A0A7M7N8X3"/>
<dbReference type="Pfam" id="PF05380">
    <property type="entry name" value="Peptidase_A17"/>
    <property type="match status" value="1"/>
</dbReference>
<dbReference type="KEGG" id="spu:115920673"/>
<dbReference type="InterPro" id="IPR008042">
    <property type="entry name" value="Retrotrans_Pao"/>
</dbReference>
<evidence type="ECO:0000259" key="1">
    <source>
        <dbReference type="Pfam" id="PF17921"/>
    </source>
</evidence>
<organism evidence="2 3">
    <name type="scientific">Strongylocentrotus purpuratus</name>
    <name type="common">Purple sea urchin</name>
    <dbReference type="NCBI Taxonomy" id="7668"/>
    <lineage>
        <taxon>Eukaryota</taxon>
        <taxon>Metazoa</taxon>
        <taxon>Echinodermata</taxon>
        <taxon>Eleutherozoa</taxon>
        <taxon>Echinozoa</taxon>
        <taxon>Echinoidea</taxon>
        <taxon>Euechinoidea</taxon>
        <taxon>Echinacea</taxon>
        <taxon>Camarodonta</taxon>
        <taxon>Echinidea</taxon>
        <taxon>Strongylocentrotidae</taxon>
        <taxon>Strongylocentrotus</taxon>
    </lineage>
</organism>
<dbReference type="GeneID" id="115920673"/>
<dbReference type="Proteomes" id="UP000007110">
    <property type="component" value="Unassembled WGS sequence"/>
</dbReference>
<dbReference type="RefSeq" id="XP_030832912.1">
    <property type="nucleotide sequence ID" value="XM_030977052.1"/>
</dbReference>
<name>A0A7M7N8X3_STRPU</name>